<protein>
    <submittedName>
        <fullName evidence="2">Uncharacterized protein</fullName>
    </submittedName>
</protein>
<keyword evidence="1" id="KW-1133">Transmembrane helix</keyword>
<dbReference type="Proteomes" id="UP000539265">
    <property type="component" value="Unassembled WGS sequence"/>
</dbReference>
<keyword evidence="3" id="KW-1185">Reference proteome</keyword>
<feature type="transmembrane region" description="Helical" evidence="1">
    <location>
        <begin position="6"/>
        <end position="26"/>
    </location>
</feature>
<reference evidence="2" key="1">
    <citation type="submission" date="2020-08" db="EMBL/GenBank/DDBJ databases">
        <title>Genomic Encyclopedia of Type Strains, Phase III (KMG-III): the genomes of soil and plant-associated and newly described type strains.</title>
        <authorList>
            <person name="Whitman W."/>
        </authorList>
    </citation>
    <scope>NUCLEOTIDE SEQUENCE [LARGE SCALE GENOMIC DNA]</scope>
    <source>
        <strain evidence="2">CECT 8628</strain>
    </source>
</reference>
<dbReference type="RefSeq" id="WP_183476043.1">
    <property type="nucleotide sequence ID" value="NZ_JACHWX010000008.1"/>
</dbReference>
<keyword evidence="1" id="KW-0812">Transmembrane</keyword>
<proteinExistence type="predicted"/>
<keyword evidence="1" id="KW-0472">Membrane</keyword>
<evidence type="ECO:0000313" key="3">
    <source>
        <dbReference type="Proteomes" id="UP000539265"/>
    </source>
</evidence>
<name>A0A839SGY4_9SPHI</name>
<dbReference type="AlphaFoldDB" id="A0A839SGY4"/>
<evidence type="ECO:0000256" key="1">
    <source>
        <dbReference type="SAM" id="Phobius"/>
    </source>
</evidence>
<organism evidence="2 3">
    <name type="scientific">Mucilaginibacter gotjawali</name>
    <dbReference type="NCBI Taxonomy" id="1550579"/>
    <lineage>
        <taxon>Bacteria</taxon>
        <taxon>Pseudomonadati</taxon>
        <taxon>Bacteroidota</taxon>
        <taxon>Sphingobacteriia</taxon>
        <taxon>Sphingobacteriales</taxon>
        <taxon>Sphingobacteriaceae</taxon>
        <taxon>Mucilaginibacter</taxon>
    </lineage>
</organism>
<dbReference type="EMBL" id="JACHWX010000008">
    <property type="protein sequence ID" value="MBB3056554.1"/>
    <property type="molecule type" value="Genomic_DNA"/>
</dbReference>
<accession>A0A839SGY4</accession>
<comment type="caution">
    <text evidence="2">The sequence shown here is derived from an EMBL/GenBank/DDBJ whole genome shotgun (WGS) entry which is preliminary data.</text>
</comment>
<sequence length="328" mass="37775">MHKTSATRYITTSLVLLFTFILMFAARCNSKFRKMESDRENEKAIKAAAANRTKNLLKTIQGIPFTEVKRRFDNGLSFSPVGFQLVPEWRITFPSVDSVTIFSPKKNRFLNAPVMFDHDSIFNVAWAWLKLTYIKKDSIQFMVLHVHDNIIDDEKVHVFMTFYTNDYIKNVLHSDTLKLWRPSRKDTLYIKDKTMLAGKIPDSAFACTQPAVLVSKSKYVTVKKEAVPDEVDGGKSYDTYLSPTYDIVIHHAYDDFSYEYTAFVDEKGIIAFRKSITFMMPEFVKPMTEAMKGITDGYLKLYLNVTPGKTLGIPHRSIIFLKVIGYKK</sequence>
<gene>
    <name evidence="2" type="ORF">FHS11_002979</name>
</gene>
<evidence type="ECO:0000313" key="2">
    <source>
        <dbReference type="EMBL" id="MBB3056554.1"/>
    </source>
</evidence>